<gene>
    <name evidence="1" type="ORF">LCGC14_2034770</name>
</gene>
<sequence length="161" mass="18586">MAIITDQKPLPFEPEDIITARRRYPETQKKLYNAGRISMGYDPSPGQNRCNVFDFKSGLRLIIHLSWAPLNKEHERGPFEAISASWEEGPHTQYLKLDKNPMEEVRKIVSYITRRSPREAPFNVKLNKESGVLHLLYTPSLTLEDFDEKGTLIEKNDESKA</sequence>
<proteinExistence type="predicted"/>
<name>A0A0F9H743_9ZZZZ</name>
<organism evidence="1">
    <name type="scientific">marine sediment metagenome</name>
    <dbReference type="NCBI Taxonomy" id="412755"/>
    <lineage>
        <taxon>unclassified sequences</taxon>
        <taxon>metagenomes</taxon>
        <taxon>ecological metagenomes</taxon>
    </lineage>
</organism>
<dbReference type="EMBL" id="LAZR01023744">
    <property type="protein sequence ID" value="KKL77455.1"/>
    <property type="molecule type" value="Genomic_DNA"/>
</dbReference>
<dbReference type="AlphaFoldDB" id="A0A0F9H743"/>
<comment type="caution">
    <text evidence="1">The sequence shown here is derived from an EMBL/GenBank/DDBJ whole genome shotgun (WGS) entry which is preliminary data.</text>
</comment>
<reference evidence="1" key="1">
    <citation type="journal article" date="2015" name="Nature">
        <title>Complex archaea that bridge the gap between prokaryotes and eukaryotes.</title>
        <authorList>
            <person name="Spang A."/>
            <person name="Saw J.H."/>
            <person name="Jorgensen S.L."/>
            <person name="Zaremba-Niedzwiedzka K."/>
            <person name="Martijn J."/>
            <person name="Lind A.E."/>
            <person name="van Eijk R."/>
            <person name="Schleper C."/>
            <person name="Guy L."/>
            <person name="Ettema T.J."/>
        </authorList>
    </citation>
    <scope>NUCLEOTIDE SEQUENCE</scope>
</reference>
<protein>
    <submittedName>
        <fullName evidence="1">Uncharacterized protein</fullName>
    </submittedName>
</protein>
<evidence type="ECO:0000313" key="1">
    <source>
        <dbReference type="EMBL" id="KKL77455.1"/>
    </source>
</evidence>
<accession>A0A0F9H743</accession>